<dbReference type="EMBL" id="BPLR01012971">
    <property type="protein sequence ID" value="GIY57842.1"/>
    <property type="molecule type" value="Genomic_DNA"/>
</dbReference>
<reference evidence="1 2" key="1">
    <citation type="submission" date="2021-06" db="EMBL/GenBank/DDBJ databases">
        <title>Caerostris extrusa draft genome.</title>
        <authorList>
            <person name="Kono N."/>
            <person name="Arakawa K."/>
        </authorList>
    </citation>
    <scope>NUCLEOTIDE SEQUENCE [LARGE SCALE GENOMIC DNA]</scope>
</reference>
<proteinExistence type="predicted"/>
<organism evidence="1 2">
    <name type="scientific">Caerostris extrusa</name>
    <name type="common">Bark spider</name>
    <name type="synonym">Caerostris bankana</name>
    <dbReference type="NCBI Taxonomy" id="172846"/>
    <lineage>
        <taxon>Eukaryota</taxon>
        <taxon>Metazoa</taxon>
        <taxon>Ecdysozoa</taxon>
        <taxon>Arthropoda</taxon>
        <taxon>Chelicerata</taxon>
        <taxon>Arachnida</taxon>
        <taxon>Araneae</taxon>
        <taxon>Araneomorphae</taxon>
        <taxon>Entelegynae</taxon>
        <taxon>Araneoidea</taxon>
        <taxon>Araneidae</taxon>
        <taxon>Caerostris</taxon>
    </lineage>
</organism>
<name>A0AAV4UJ16_CAEEX</name>
<evidence type="ECO:0000313" key="1">
    <source>
        <dbReference type="EMBL" id="GIY57842.1"/>
    </source>
</evidence>
<dbReference type="Proteomes" id="UP001054945">
    <property type="component" value="Unassembled WGS sequence"/>
</dbReference>
<evidence type="ECO:0000313" key="2">
    <source>
        <dbReference type="Proteomes" id="UP001054945"/>
    </source>
</evidence>
<keyword evidence="2" id="KW-1185">Reference proteome</keyword>
<sequence>MEGPTCGTEDTTIRQLTQYDDFGSVQGCPKISQLKLYTNVPKNNLFAVLIKYDSKYFCWAWHQIHDCIWRWNCSPKDWESYFSWGEKLPLNPWKVKPSNVQLGGGKVSTT</sequence>
<protein>
    <submittedName>
        <fullName evidence="1">Uncharacterized protein</fullName>
    </submittedName>
</protein>
<gene>
    <name evidence="1" type="ORF">CEXT_402981</name>
</gene>
<accession>A0AAV4UJ16</accession>
<comment type="caution">
    <text evidence="1">The sequence shown here is derived from an EMBL/GenBank/DDBJ whole genome shotgun (WGS) entry which is preliminary data.</text>
</comment>
<dbReference type="AlphaFoldDB" id="A0AAV4UJ16"/>